<dbReference type="AlphaFoldDB" id="A0AAV2HLX5"/>
<evidence type="ECO:0000256" key="2">
    <source>
        <dbReference type="ARBA" id="ARBA00022801"/>
    </source>
</evidence>
<accession>A0AAV2HLX5</accession>
<keyword evidence="1 4" id="KW-0479">Metal-binding</keyword>
<evidence type="ECO:0000259" key="5">
    <source>
        <dbReference type="PROSITE" id="PS51845"/>
    </source>
</evidence>
<dbReference type="PROSITE" id="PS51845">
    <property type="entry name" value="PDEASE_I_2"/>
    <property type="match status" value="1"/>
</dbReference>
<gene>
    <name evidence="6" type="ORF">GSLYS_00008405001</name>
</gene>
<feature type="binding site" evidence="4">
    <location>
        <position position="16"/>
    </location>
    <ligand>
        <name>Zn(2+)</name>
        <dbReference type="ChEBI" id="CHEBI:29105"/>
        <label>1</label>
    </ligand>
</feature>
<feature type="binding site" evidence="4">
    <location>
        <position position="52"/>
    </location>
    <ligand>
        <name>Zn(2+)</name>
        <dbReference type="ChEBI" id="CHEBI:29105"/>
        <label>1</label>
    </ligand>
</feature>
<dbReference type="Gene3D" id="1.10.1300.10">
    <property type="entry name" value="3'5'-cyclic nucleotide phosphodiesterase, catalytic domain"/>
    <property type="match status" value="1"/>
</dbReference>
<dbReference type="CDD" id="cd00077">
    <property type="entry name" value="HDc"/>
    <property type="match status" value="1"/>
</dbReference>
<dbReference type="PRINTS" id="PR00387">
    <property type="entry name" value="PDIESTERASE1"/>
</dbReference>
<dbReference type="GO" id="GO:0046872">
    <property type="term" value="F:metal ion binding"/>
    <property type="evidence" value="ECO:0007669"/>
    <property type="project" value="UniProtKB-KW"/>
</dbReference>
<dbReference type="GO" id="GO:0004114">
    <property type="term" value="F:3',5'-cyclic-nucleotide phosphodiesterase activity"/>
    <property type="evidence" value="ECO:0007669"/>
    <property type="project" value="InterPro"/>
</dbReference>
<dbReference type="InterPro" id="IPR002073">
    <property type="entry name" value="PDEase_catalytic_dom"/>
</dbReference>
<dbReference type="PROSITE" id="PS00126">
    <property type="entry name" value="PDEASE_I_1"/>
    <property type="match status" value="1"/>
</dbReference>
<dbReference type="InterPro" id="IPR023088">
    <property type="entry name" value="PDEase"/>
</dbReference>
<feature type="binding site" evidence="4">
    <location>
        <position position="53"/>
    </location>
    <ligand>
        <name>Zn(2+)</name>
        <dbReference type="ChEBI" id="CHEBI:29105"/>
        <label>2</label>
    </ligand>
</feature>
<feature type="domain" description="PDEase" evidence="5">
    <location>
        <begin position="1"/>
        <end position="127"/>
    </location>
</feature>
<reference evidence="6 7" key="1">
    <citation type="submission" date="2024-04" db="EMBL/GenBank/DDBJ databases">
        <authorList>
            <consortium name="Genoscope - CEA"/>
            <person name="William W."/>
        </authorList>
    </citation>
    <scope>NUCLEOTIDE SEQUENCE [LARGE SCALE GENOMIC DNA]</scope>
</reference>
<evidence type="ECO:0000313" key="7">
    <source>
        <dbReference type="Proteomes" id="UP001497497"/>
    </source>
</evidence>
<dbReference type="SUPFAM" id="SSF109604">
    <property type="entry name" value="HD-domain/PDEase-like"/>
    <property type="match status" value="1"/>
</dbReference>
<dbReference type="EMBL" id="CAXITT010000171">
    <property type="protein sequence ID" value="CAL1534445.1"/>
    <property type="molecule type" value="Genomic_DNA"/>
</dbReference>
<keyword evidence="2" id="KW-0378">Hydrolase</keyword>
<protein>
    <recommendedName>
        <fullName evidence="5">PDEase domain-containing protein</fullName>
    </recommendedName>
</protein>
<evidence type="ECO:0000256" key="3">
    <source>
        <dbReference type="PIRSR" id="PIRSR623088-1"/>
    </source>
</evidence>
<dbReference type="Pfam" id="PF00233">
    <property type="entry name" value="PDEase_I"/>
    <property type="match status" value="1"/>
</dbReference>
<feature type="active site" description="Proton donor" evidence="3">
    <location>
        <position position="12"/>
    </location>
</feature>
<feature type="binding site" evidence="4">
    <location>
        <position position="53"/>
    </location>
    <ligand>
        <name>Zn(2+)</name>
        <dbReference type="ChEBI" id="CHEBI:29105"/>
        <label>1</label>
    </ligand>
</feature>
<proteinExistence type="predicted"/>
<sequence>VEDNYHESNPYHNAIHAADVTQSMHCYLQEKKVFESTSDLDKMAALIAALTHDLDHPGVNNTFLIVTCNHLAALYQNSSVLENHHWRSAVGLLAESGLLSHFSSQQRQCFILQLKSLILATDITRQQ</sequence>
<keyword evidence="7" id="KW-1185">Reference proteome</keyword>
<name>A0AAV2HLX5_LYMST</name>
<dbReference type="Proteomes" id="UP001497497">
    <property type="component" value="Unassembled WGS sequence"/>
</dbReference>
<evidence type="ECO:0000313" key="6">
    <source>
        <dbReference type="EMBL" id="CAL1534445.1"/>
    </source>
</evidence>
<dbReference type="GO" id="GO:0007165">
    <property type="term" value="P:signal transduction"/>
    <property type="evidence" value="ECO:0007669"/>
    <property type="project" value="InterPro"/>
</dbReference>
<dbReference type="PANTHER" id="PTHR11347">
    <property type="entry name" value="CYCLIC NUCLEOTIDE PHOSPHODIESTERASE"/>
    <property type="match status" value="1"/>
</dbReference>
<evidence type="ECO:0000256" key="1">
    <source>
        <dbReference type="ARBA" id="ARBA00022723"/>
    </source>
</evidence>
<comment type="caution">
    <text evidence="6">The sequence shown here is derived from an EMBL/GenBank/DDBJ whole genome shotgun (WGS) entry which is preliminary data.</text>
</comment>
<evidence type="ECO:0000256" key="4">
    <source>
        <dbReference type="PIRSR" id="PIRSR623088-3"/>
    </source>
</evidence>
<feature type="non-terminal residue" evidence="6">
    <location>
        <position position="1"/>
    </location>
</feature>
<feature type="non-terminal residue" evidence="6">
    <location>
        <position position="127"/>
    </location>
</feature>
<dbReference type="InterPro" id="IPR036971">
    <property type="entry name" value="PDEase_catalytic_dom_sf"/>
</dbReference>
<dbReference type="InterPro" id="IPR003607">
    <property type="entry name" value="HD/PDEase_dom"/>
</dbReference>
<dbReference type="InterPro" id="IPR023174">
    <property type="entry name" value="PDEase_CS"/>
</dbReference>
<organism evidence="6 7">
    <name type="scientific">Lymnaea stagnalis</name>
    <name type="common">Great pond snail</name>
    <name type="synonym">Helix stagnalis</name>
    <dbReference type="NCBI Taxonomy" id="6523"/>
    <lineage>
        <taxon>Eukaryota</taxon>
        <taxon>Metazoa</taxon>
        <taxon>Spiralia</taxon>
        <taxon>Lophotrochozoa</taxon>
        <taxon>Mollusca</taxon>
        <taxon>Gastropoda</taxon>
        <taxon>Heterobranchia</taxon>
        <taxon>Euthyneura</taxon>
        <taxon>Panpulmonata</taxon>
        <taxon>Hygrophila</taxon>
        <taxon>Lymnaeoidea</taxon>
        <taxon>Lymnaeidae</taxon>
        <taxon>Lymnaea</taxon>
    </lineage>
</organism>